<gene>
    <name evidence="6" type="ORF">H1P_1730013</name>
</gene>
<dbReference type="Proteomes" id="UP000320055">
    <property type="component" value="Unassembled WGS sequence"/>
</dbReference>
<dbReference type="SUPFAM" id="SSF55120">
    <property type="entry name" value="Pseudouridine synthase"/>
    <property type="match status" value="1"/>
</dbReference>
<evidence type="ECO:0000256" key="2">
    <source>
        <dbReference type="ARBA" id="ARBA00023235"/>
    </source>
</evidence>
<dbReference type="NCBIfam" id="TIGR00093">
    <property type="entry name" value="pseudouridine synthase"/>
    <property type="match status" value="1"/>
</dbReference>
<dbReference type="InterPro" id="IPR036986">
    <property type="entry name" value="S4_RNA-bd_sf"/>
</dbReference>
<dbReference type="GO" id="GO:0003723">
    <property type="term" value="F:RNA binding"/>
    <property type="evidence" value="ECO:0007669"/>
    <property type="project" value="UniProtKB-KW"/>
</dbReference>
<evidence type="ECO:0000313" key="7">
    <source>
        <dbReference type="Proteomes" id="UP000320055"/>
    </source>
</evidence>
<reference evidence="6 7" key="1">
    <citation type="submission" date="2019-01" db="EMBL/GenBank/DDBJ databases">
        <authorList>
            <person name="Brito A."/>
        </authorList>
    </citation>
    <scope>NUCLEOTIDE SEQUENCE [LARGE SCALE GENOMIC DNA]</scope>
    <source>
        <strain evidence="6">1</strain>
    </source>
</reference>
<dbReference type="AlphaFoldDB" id="A0A563VNP1"/>
<dbReference type="InterPro" id="IPR042092">
    <property type="entry name" value="PsdUridine_s_RsuA/RluB/E/F_cat"/>
</dbReference>
<dbReference type="InterPro" id="IPR002942">
    <property type="entry name" value="S4_RNA-bd"/>
</dbReference>
<dbReference type="FunFam" id="3.10.290.10:FF:000003">
    <property type="entry name" value="Pseudouridine synthase"/>
    <property type="match status" value="1"/>
</dbReference>
<dbReference type="Gene3D" id="3.10.290.10">
    <property type="entry name" value="RNA-binding S4 domain"/>
    <property type="match status" value="1"/>
</dbReference>
<evidence type="ECO:0000256" key="3">
    <source>
        <dbReference type="PROSITE-ProRule" id="PRU00182"/>
    </source>
</evidence>
<keyword evidence="3" id="KW-0694">RNA-binding</keyword>
<dbReference type="OrthoDB" id="9807213at2"/>
<dbReference type="PANTHER" id="PTHR47683:SF2">
    <property type="entry name" value="RNA-BINDING S4 DOMAIN-CONTAINING PROTEIN"/>
    <property type="match status" value="1"/>
</dbReference>
<dbReference type="PROSITE" id="PS01149">
    <property type="entry name" value="PSI_RSU"/>
    <property type="match status" value="1"/>
</dbReference>
<dbReference type="SUPFAM" id="SSF55174">
    <property type="entry name" value="Alpha-L RNA-binding motif"/>
    <property type="match status" value="1"/>
</dbReference>
<dbReference type="InterPro" id="IPR020103">
    <property type="entry name" value="PsdUridine_synth_cat_dom_sf"/>
</dbReference>
<dbReference type="Gene3D" id="3.30.70.1560">
    <property type="entry name" value="Alpha-L RNA-binding motif"/>
    <property type="match status" value="1"/>
</dbReference>
<protein>
    <recommendedName>
        <fullName evidence="4">Pseudouridine synthase</fullName>
        <ecNumber evidence="4">5.4.99.-</ecNumber>
    </recommendedName>
</protein>
<keyword evidence="2 4" id="KW-0413">Isomerase</keyword>
<proteinExistence type="inferred from homology"/>
<dbReference type="EC" id="5.4.99.-" evidence="4"/>
<dbReference type="GO" id="GO:0120159">
    <property type="term" value="F:rRNA pseudouridine synthase activity"/>
    <property type="evidence" value="ECO:0007669"/>
    <property type="project" value="UniProtKB-ARBA"/>
</dbReference>
<dbReference type="Pfam" id="PF01479">
    <property type="entry name" value="S4"/>
    <property type="match status" value="1"/>
</dbReference>
<sequence length="267" mass="30387">MTERLQKILSQWGIASRRQAEKMILAGRVKLNDRLAILGDRVDLNRDQLEVDGKIIQKNNRPTHIYLLLNKPLGVVSTCHDPQKRPTVIDLLPDHLRKGQGIHPVGRLDFNSSGALLLTNDGNLTLNLTHPRYHLPKTYHVWLDGCPTNKDLELWRQGIMLIDRRTLPAKVKIVQEKHTKTLLEIILTEGRNRQIRRIAEHLGFKVISLHRTAIASIILRTESGQILPQGNYRHLTTAEVTFLQKTFKKNLLNLTASGGSAAHRKLQ</sequence>
<name>A0A563VNP1_9CYAN</name>
<dbReference type="InterPro" id="IPR000748">
    <property type="entry name" value="PsdUridine_synth_RsuA/RluB/E/F"/>
</dbReference>
<dbReference type="PANTHER" id="PTHR47683">
    <property type="entry name" value="PSEUDOURIDINE SYNTHASE FAMILY PROTEIN-RELATED"/>
    <property type="match status" value="1"/>
</dbReference>
<feature type="domain" description="RNA-binding S4" evidence="5">
    <location>
        <begin position="3"/>
        <end position="61"/>
    </location>
</feature>
<dbReference type="RefSeq" id="WP_144871129.1">
    <property type="nucleotide sequence ID" value="NZ_LR213924.1"/>
</dbReference>
<dbReference type="CDD" id="cd00165">
    <property type="entry name" value="S4"/>
    <property type="match status" value="1"/>
</dbReference>
<dbReference type="CDD" id="cd02870">
    <property type="entry name" value="PseudoU_synth_RsuA_like"/>
    <property type="match status" value="1"/>
</dbReference>
<dbReference type="InterPro" id="IPR020094">
    <property type="entry name" value="TruA/RsuA/RluB/E/F_N"/>
</dbReference>
<evidence type="ECO:0000256" key="1">
    <source>
        <dbReference type="ARBA" id="ARBA00008348"/>
    </source>
</evidence>
<organism evidence="6 7">
    <name type="scientific">Hyella patelloides LEGE 07179</name>
    <dbReference type="NCBI Taxonomy" id="945734"/>
    <lineage>
        <taxon>Bacteria</taxon>
        <taxon>Bacillati</taxon>
        <taxon>Cyanobacteriota</taxon>
        <taxon>Cyanophyceae</taxon>
        <taxon>Pleurocapsales</taxon>
        <taxon>Hyellaceae</taxon>
        <taxon>Hyella</taxon>
    </lineage>
</organism>
<dbReference type="InterPro" id="IPR018496">
    <property type="entry name" value="PsdUridine_synth_RsuA/RluB_CS"/>
</dbReference>
<keyword evidence="7" id="KW-1185">Reference proteome</keyword>
<dbReference type="Pfam" id="PF00849">
    <property type="entry name" value="PseudoU_synth_2"/>
    <property type="match status" value="1"/>
</dbReference>
<evidence type="ECO:0000313" key="6">
    <source>
        <dbReference type="EMBL" id="VEP12953.1"/>
    </source>
</evidence>
<dbReference type="InterPro" id="IPR050343">
    <property type="entry name" value="RsuA_PseudoU_synthase"/>
</dbReference>
<dbReference type="InterPro" id="IPR006145">
    <property type="entry name" value="PsdUridine_synth_RsuA/RluA"/>
</dbReference>
<dbReference type="PROSITE" id="PS50889">
    <property type="entry name" value="S4"/>
    <property type="match status" value="1"/>
</dbReference>
<evidence type="ECO:0000259" key="5">
    <source>
        <dbReference type="SMART" id="SM00363"/>
    </source>
</evidence>
<accession>A0A563VNP1</accession>
<dbReference type="GO" id="GO:0000455">
    <property type="term" value="P:enzyme-directed rRNA pseudouridine synthesis"/>
    <property type="evidence" value="ECO:0007669"/>
    <property type="project" value="UniProtKB-ARBA"/>
</dbReference>
<comment type="similarity">
    <text evidence="1 4">Belongs to the pseudouridine synthase RsuA family.</text>
</comment>
<dbReference type="SMART" id="SM00363">
    <property type="entry name" value="S4"/>
    <property type="match status" value="1"/>
</dbReference>
<dbReference type="Gene3D" id="3.30.70.580">
    <property type="entry name" value="Pseudouridine synthase I, catalytic domain, N-terminal subdomain"/>
    <property type="match status" value="1"/>
</dbReference>
<dbReference type="EMBL" id="CAACVJ010000083">
    <property type="protein sequence ID" value="VEP12953.1"/>
    <property type="molecule type" value="Genomic_DNA"/>
</dbReference>
<evidence type="ECO:0000256" key="4">
    <source>
        <dbReference type="RuleBase" id="RU003887"/>
    </source>
</evidence>